<dbReference type="Proteomes" id="UP000014500">
    <property type="component" value="Unassembled WGS sequence"/>
</dbReference>
<evidence type="ECO:0000256" key="13">
    <source>
        <dbReference type="SAM" id="MobiDB-lite"/>
    </source>
</evidence>
<dbReference type="Gene3D" id="3.30.420.40">
    <property type="match status" value="2"/>
</dbReference>
<reference evidence="14" key="2">
    <citation type="submission" date="2015-02" db="UniProtKB">
        <authorList>
            <consortium name="EnsemblMetazoa"/>
        </authorList>
    </citation>
    <scope>IDENTIFICATION</scope>
</reference>
<dbReference type="GO" id="GO:0005524">
    <property type="term" value="F:ATP binding"/>
    <property type="evidence" value="ECO:0007669"/>
    <property type="project" value="UniProtKB-KW"/>
</dbReference>
<keyword evidence="6" id="KW-0067">ATP-binding</keyword>
<dbReference type="InterPro" id="IPR043129">
    <property type="entry name" value="ATPase_NBD"/>
</dbReference>
<keyword evidence="7" id="KW-0805">Transcription regulation</keyword>
<dbReference type="PANTHER" id="PTHR11937">
    <property type="entry name" value="ACTIN"/>
    <property type="match status" value="1"/>
</dbReference>
<dbReference type="SMART" id="SM00268">
    <property type="entry name" value="ACTIN"/>
    <property type="match status" value="1"/>
</dbReference>
<dbReference type="Pfam" id="PF00022">
    <property type="entry name" value="Actin"/>
    <property type="match status" value="1"/>
</dbReference>
<evidence type="ECO:0000256" key="8">
    <source>
        <dbReference type="ARBA" id="ARBA00023163"/>
    </source>
</evidence>
<dbReference type="GO" id="GO:0006281">
    <property type="term" value="P:DNA repair"/>
    <property type="evidence" value="ECO:0007669"/>
    <property type="project" value="UniProtKB-KW"/>
</dbReference>
<dbReference type="FunFam" id="3.30.420.40:FF:000100">
    <property type="entry name" value="Actin-related protein 8"/>
    <property type="match status" value="1"/>
</dbReference>
<keyword evidence="4" id="KW-0547">Nucleotide-binding</keyword>
<evidence type="ECO:0000256" key="6">
    <source>
        <dbReference type="ARBA" id="ARBA00022840"/>
    </source>
</evidence>
<proteinExistence type="inferred from homology"/>
<evidence type="ECO:0000313" key="14">
    <source>
        <dbReference type="EnsemblMetazoa" id="SMAR012671-PA"/>
    </source>
</evidence>
<dbReference type="EnsemblMetazoa" id="SMAR012671-RA">
    <property type="protein sequence ID" value="SMAR012671-PA"/>
    <property type="gene ID" value="SMAR012671"/>
</dbReference>
<dbReference type="STRING" id="126957.T1JFQ7"/>
<dbReference type="GO" id="GO:0006310">
    <property type="term" value="P:DNA recombination"/>
    <property type="evidence" value="ECO:0007669"/>
    <property type="project" value="UniProtKB-KW"/>
</dbReference>
<accession>T1JFQ7</accession>
<dbReference type="eggNOG" id="KOG0797">
    <property type="taxonomic scope" value="Eukaryota"/>
</dbReference>
<keyword evidence="8" id="KW-0804">Transcription</keyword>
<dbReference type="InterPro" id="IPR004000">
    <property type="entry name" value="Actin"/>
</dbReference>
<evidence type="ECO:0000256" key="3">
    <source>
        <dbReference type="ARBA" id="ARBA00021608"/>
    </source>
</evidence>
<dbReference type="FunFam" id="3.30.420.40:FF:000121">
    <property type="entry name" value="Actin-related protein 8"/>
    <property type="match status" value="1"/>
</dbReference>
<dbReference type="SUPFAM" id="SSF53067">
    <property type="entry name" value="Actin-like ATPase domain"/>
    <property type="match status" value="2"/>
</dbReference>
<evidence type="ECO:0000256" key="10">
    <source>
        <dbReference type="ARBA" id="ARBA00023204"/>
    </source>
</evidence>
<evidence type="ECO:0000256" key="4">
    <source>
        <dbReference type="ARBA" id="ARBA00022741"/>
    </source>
</evidence>
<keyword evidence="10" id="KW-0234">DNA repair</keyword>
<evidence type="ECO:0000256" key="11">
    <source>
        <dbReference type="ARBA" id="ARBA00023242"/>
    </source>
</evidence>
<evidence type="ECO:0000256" key="7">
    <source>
        <dbReference type="ARBA" id="ARBA00023015"/>
    </source>
</evidence>
<keyword evidence="11" id="KW-0539">Nucleus</keyword>
<protein>
    <recommendedName>
        <fullName evidence="3">Actin-related protein 8</fullName>
    </recommendedName>
</protein>
<organism evidence="14 15">
    <name type="scientific">Strigamia maritima</name>
    <name type="common">European centipede</name>
    <name type="synonym">Geophilus maritimus</name>
    <dbReference type="NCBI Taxonomy" id="126957"/>
    <lineage>
        <taxon>Eukaryota</taxon>
        <taxon>Metazoa</taxon>
        <taxon>Ecdysozoa</taxon>
        <taxon>Arthropoda</taxon>
        <taxon>Myriapoda</taxon>
        <taxon>Chilopoda</taxon>
        <taxon>Pleurostigmophora</taxon>
        <taxon>Geophilomorpha</taxon>
        <taxon>Linotaeniidae</taxon>
        <taxon>Strigamia</taxon>
    </lineage>
</organism>
<comment type="similarity">
    <text evidence="2">Belongs to the actin family. ARP8 subfamily.</text>
</comment>
<sequence>MAPMQTKRSVVPNYQETVSEPIQGTAIVIIHPGSFYLRVGRASDTYPHIIPHVIARKCKQPLTTVVHRDPTLTFDVKLPQESENVLKSTCKCIGDVLASCITSDGTPRRATCAQEVLGYNVKVKAQAMKESADFQWTRVDPQQQHVVGEEVFYLDPEEKFHVHWPIRRGQLNLHSGTGGSLTAVLSDLETIWRTAIQQCLDISAKNFRHFRAVLLVPDAYNRQHVKEMVNLLLTRLGFGACFVHQESVCATFGAGLSYACVVDVGDQKTSVSCVEDGISNRNSRLRMDYGGSDVTQIFHWLLRMSGFPYKQCDPKTTVDALLLQQLKENFCHVNLDVNGPQSRSFRVKSPQQPSCQYSIKLGDECTIAALSFLHPELLNLTGHKRTHAQQRSHGDPEDPHDENYLRETSQRRANRDNLDSSLQTAAEGLAEDGQLGSSQMDEDMGDAGDAAAAISARDGGDKDLQCDQLLSLDQAILQSIDRCGSDDMKRKMYSCILIVGGGIMFAGIHTWLRNRLSMQIPIMYRTEQIDVITRPKDMDPRITCWKGAAVMSCLDTAQELWIKQKEWTRNGVKVLRERAPFI</sequence>
<comment type="subcellular location">
    <subcellularLocation>
        <location evidence="1">Nucleus</location>
    </subcellularLocation>
</comment>
<keyword evidence="9" id="KW-0233">DNA recombination</keyword>
<dbReference type="HOGENOM" id="CLU_006974_1_0_1"/>
<dbReference type="AlphaFoldDB" id="T1JFQ7"/>
<evidence type="ECO:0000256" key="5">
    <source>
        <dbReference type="ARBA" id="ARBA00022763"/>
    </source>
</evidence>
<name>T1JFQ7_STRMM</name>
<feature type="region of interest" description="Disordered" evidence="13">
    <location>
        <begin position="384"/>
        <end position="403"/>
    </location>
</feature>
<evidence type="ECO:0000313" key="15">
    <source>
        <dbReference type="Proteomes" id="UP000014500"/>
    </source>
</evidence>
<comment type="function">
    <text evidence="12">Plays an important role in the functional organization of mitotic chromosomes. Exhibits low basal ATPase activity, and unable to polymerize.</text>
</comment>
<dbReference type="OMA" id="AYKCMWA"/>
<dbReference type="PhylomeDB" id="T1JFQ7"/>
<evidence type="ECO:0000256" key="12">
    <source>
        <dbReference type="ARBA" id="ARBA00025560"/>
    </source>
</evidence>
<reference evidence="15" key="1">
    <citation type="submission" date="2011-05" db="EMBL/GenBank/DDBJ databases">
        <authorList>
            <person name="Richards S.R."/>
            <person name="Qu J."/>
            <person name="Jiang H."/>
            <person name="Jhangiani S.N."/>
            <person name="Agravi P."/>
            <person name="Goodspeed R."/>
            <person name="Gross S."/>
            <person name="Mandapat C."/>
            <person name="Jackson L."/>
            <person name="Mathew T."/>
            <person name="Pu L."/>
            <person name="Thornton R."/>
            <person name="Saada N."/>
            <person name="Wilczek-Boney K.B."/>
            <person name="Lee S."/>
            <person name="Kovar C."/>
            <person name="Wu Y."/>
            <person name="Scherer S.E."/>
            <person name="Worley K.C."/>
            <person name="Muzny D.M."/>
            <person name="Gibbs R."/>
        </authorList>
    </citation>
    <scope>NUCLEOTIDE SEQUENCE</scope>
    <source>
        <strain evidence="15">Brora</strain>
    </source>
</reference>
<evidence type="ECO:0000256" key="9">
    <source>
        <dbReference type="ARBA" id="ARBA00023172"/>
    </source>
</evidence>
<dbReference type="Gene3D" id="3.90.640.10">
    <property type="entry name" value="Actin, Chain A, domain 4"/>
    <property type="match status" value="1"/>
</dbReference>
<dbReference type="GO" id="GO:0005634">
    <property type="term" value="C:nucleus"/>
    <property type="evidence" value="ECO:0007669"/>
    <property type="project" value="UniProtKB-SubCell"/>
</dbReference>
<dbReference type="EMBL" id="JH432185">
    <property type="status" value="NOT_ANNOTATED_CDS"/>
    <property type="molecule type" value="Genomic_DNA"/>
</dbReference>
<evidence type="ECO:0000256" key="1">
    <source>
        <dbReference type="ARBA" id="ARBA00004123"/>
    </source>
</evidence>
<dbReference type="CDD" id="cd10206">
    <property type="entry name" value="ASKHA_NBD_Arp8-like"/>
    <property type="match status" value="1"/>
</dbReference>
<keyword evidence="5" id="KW-0227">DNA damage</keyword>
<evidence type="ECO:0000256" key="2">
    <source>
        <dbReference type="ARBA" id="ARBA00007720"/>
    </source>
</evidence>
<keyword evidence="15" id="KW-1185">Reference proteome</keyword>
<feature type="compositionally biased region" description="Basic and acidic residues" evidence="13">
    <location>
        <begin position="392"/>
        <end position="403"/>
    </location>
</feature>